<name>X1P4J0_9ZZZZ</name>
<sequence>WQVVILWVIGMLITFWYAKAKFNWTQELAIGSGAGPVAVLLGMFAITPNPDWVSGLIISVPLAISPEVMMTNYRPGGQAAINYIQEYLIRSSTLPSVVFGMLG</sequence>
<comment type="caution">
    <text evidence="1">The sequence shown here is derived from an EMBL/GenBank/DDBJ whole genome shotgun (WGS) entry which is preliminary data.</text>
</comment>
<accession>X1P4J0</accession>
<organism evidence="1">
    <name type="scientific">marine sediment metagenome</name>
    <dbReference type="NCBI Taxonomy" id="412755"/>
    <lineage>
        <taxon>unclassified sequences</taxon>
        <taxon>metagenomes</taxon>
        <taxon>ecological metagenomes</taxon>
    </lineage>
</organism>
<dbReference type="EMBL" id="BARV01036129">
    <property type="protein sequence ID" value="GAI50768.1"/>
    <property type="molecule type" value="Genomic_DNA"/>
</dbReference>
<protein>
    <submittedName>
        <fullName evidence="1">Uncharacterized protein</fullName>
    </submittedName>
</protein>
<evidence type="ECO:0000313" key="1">
    <source>
        <dbReference type="EMBL" id="GAI50768.1"/>
    </source>
</evidence>
<reference evidence="1" key="1">
    <citation type="journal article" date="2014" name="Front. Microbiol.">
        <title>High frequency of phylogenetically diverse reductive dehalogenase-homologous genes in deep subseafloor sedimentary metagenomes.</title>
        <authorList>
            <person name="Kawai M."/>
            <person name="Futagami T."/>
            <person name="Toyoda A."/>
            <person name="Takaki Y."/>
            <person name="Nishi S."/>
            <person name="Hori S."/>
            <person name="Arai W."/>
            <person name="Tsubouchi T."/>
            <person name="Morono Y."/>
            <person name="Uchiyama I."/>
            <person name="Ito T."/>
            <person name="Fujiyama A."/>
            <person name="Inagaki F."/>
            <person name="Takami H."/>
        </authorList>
    </citation>
    <scope>NUCLEOTIDE SEQUENCE</scope>
    <source>
        <strain evidence="1">Expedition CK06-06</strain>
    </source>
</reference>
<gene>
    <name evidence="1" type="ORF">S06H3_56198</name>
</gene>
<feature type="non-terminal residue" evidence="1">
    <location>
        <position position="1"/>
    </location>
</feature>
<proteinExistence type="predicted"/>
<dbReference type="AlphaFoldDB" id="X1P4J0"/>